<keyword evidence="3" id="KW-1185">Reference proteome</keyword>
<gene>
    <name evidence="2" type="ORF">GCM10009675_22130</name>
</gene>
<protein>
    <submittedName>
        <fullName evidence="2">Uncharacterized protein</fullName>
    </submittedName>
</protein>
<feature type="region of interest" description="Disordered" evidence="1">
    <location>
        <begin position="34"/>
        <end position="60"/>
    </location>
</feature>
<sequence length="60" mass="6514">MAAYPDAPGSDTLAPFLALRRLYGVCWRRLPARGTPTGSEARQRAHDALAAYLSPADTNR</sequence>
<evidence type="ECO:0000313" key="3">
    <source>
        <dbReference type="Proteomes" id="UP001500467"/>
    </source>
</evidence>
<organism evidence="2 3">
    <name type="scientific">Prauserella alba</name>
    <dbReference type="NCBI Taxonomy" id="176898"/>
    <lineage>
        <taxon>Bacteria</taxon>
        <taxon>Bacillati</taxon>
        <taxon>Actinomycetota</taxon>
        <taxon>Actinomycetes</taxon>
        <taxon>Pseudonocardiales</taxon>
        <taxon>Pseudonocardiaceae</taxon>
        <taxon>Prauserella</taxon>
    </lineage>
</organism>
<dbReference type="EMBL" id="BAAALM010000007">
    <property type="protein sequence ID" value="GAA1203844.1"/>
    <property type="molecule type" value="Genomic_DNA"/>
</dbReference>
<reference evidence="3" key="1">
    <citation type="journal article" date="2019" name="Int. J. Syst. Evol. Microbiol.">
        <title>The Global Catalogue of Microorganisms (GCM) 10K type strain sequencing project: providing services to taxonomists for standard genome sequencing and annotation.</title>
        <authorList>
            <consortium name="The Broad Institute Genomics Platform"/>
            <consortium name="The Broad Institute Genome Sequencing Center for Infectious Disease"/>
            <person name="Wu L."/>
            <person name="Ma J."/>
        </authorList>
    </citation>
    <scope>NUCLEOTIDE SEQUENCE [LARGE SCALE GENOMIC DNA]</scope>
    <source>
        <strain evidence="3">JCM 13022</strain>
    </source>
</reference>
<accession>A0ABP4FWA6</accession>
<dbReference type="RefSeq" id="WP_253853021.1">
    <property type="nucleotide sequence ID" value="NZ_BAAALM010000007.1"/>
</dbReference>
<evidence type="ECO:0000256" key="1">
    <source>
        <dbReference type="SAM" id="MobiDB-lite"/>
    </source>
</evidence>
<name>A0ABP4FWA6_9PSEU</name>
<proteinExistence type="predicted"/>
<comment type="caution">
    <text evidence="2">The sequence shown here is derived from an EMBL/GenBank/DDBJ whole genome shotgun (WGS) entry which is preliminary data.</text>
</comment>
<evidence type="ECO:0000313" key="2">
    <source>
        <dbReference type="EMBL" id="GAA1203844.1"/>
    </source>
</evidence>
<dbReference type="Proteomes" id="UP001500467">
    <property type="component" value="Unassembled WGS sequence"/>
</dbReference>